<dbReference type="AlphaFoldDB" id="A0A3E0U7X5"/>
<keyword evidence="1" id="KW-0472">Membrane</keyword>
<evidence type="ECO:0000313" key="3">
    <source>
        <dbReference type="Proteomes" id="UP000256899"/>
    </source>
</evidence>
<dbReference type="Gene3D" id="3.30.700.10">
    <property type="entry name" value="Glycoprotein, Type 4 Pilin"/>
    <property type="match status" value="1"/>
</dbReference>
<accession>A0A3E0U7X5</accession>
<protein>
    <submittedName>
        <fullName evidence="2">Type II secretion system protein</fullName>
    </submittedName>
</protein>
<evidence type="ECO:0000256" key="1">
    <source>
        <dbReference type="SAM" id="Phobius"/>
    </source>
</evidence>
<reference evidence="3" key="1">
    <citation type="submission" date="2018-08" db="EMBL/GenBank/DDBJ databases">
        <title>Thalassotalea euphylliae genome.</title>
        <authorList>
            <person name="Summers S."/>
            <person name="Rice S.A."/>
            <person name="Freckelton M.L."/>
            <person name="Nedved B.T."/>
            <person name="Hadfield M.G."/>
        </authorList>
    </citation>
    <scope>NUCLEOTIDE SEQUENCE [LARGE SCALE GENOMIC DNA]</scope>
    <source>
        <strain evidence="3">H3</strain>
    </source>
</reference>
<dbReference type="NCBIfam" id="TIGR02532">
    <property type="entry name" value="IV_pilin_GFxxxE"/>
    <property type="match status" value="1"/>
</dbReference>
<comment type="caution">
    <text evidence="2">The sequence shown here is derived from an EMBL/GenBank/DDBJ whole genome shotgun (WGS) entry which is preliminary data.</text>
</comment>
<keyword evidence="1" id="KW-0812">Transmembrane</keyword>
<dbReference type="SUPFAM" id="SSF54523">
    <property type="entry name" value="Pili subunits"/>
    <property type="match status" value="1"/>
</dbReference>
<name>A0A3E0U7X5_9GAMM</name>
<dbReference type="Pfam" id="PF07963">
    <property type="entry name" value="N_methyl"/>
    <property type="match status" value="1"/>
</dbReference>
<feature type="transmembrane region" description="Helical" evidence="1">
    <location>
        <begin position="12"/>
        <end position="31"/>
    </location>
</feature>
<evidence type="ECO:0000313" key="2">
    <source>
        <dbReference type="EMBL" id="REL32623.1"/>
    </source>
</evidence>
<dbReference type="InterPro" id="IPR045584">
    <property type="entry name" value="Pilin-like"/>
</dbReference>
<sequence length="134" mass="15562">MGCRRLKKNRGFTLIELMVVMSIVAITYSLVGPNLFKSFDRTNFYADKKDTMELLKAISYKAFINSQPIEVTFSDRKISYGYKNQGERLEVIYEHIRFPRQQLVFSSAGFPDINDLKLNFQGKTTIVNLDDYLL</sequence>
<keyword evidence="1" id="KW-1133">Transmembrane helix</keyword>
<dbReference type="Proteomes" id="UP000256899">
    <property type="component" value="Unassembled WGS sequence"/>
</dbReference>
<proteinExistence type="predicted"/>
<gene>
    <name evidence="2" type="ORF">DXX94_05660</name>
</gene>
<keyword evidence="3" id="KW-1185">Reference proteome</keyword>
<organism evidence="2 3">
    <name type="scientific">Thalassotalea euphylliae</name>
    <dbReference type="NCBI Taxonomy" id="1655234"/>
    <lineage>
        <taxon>Bacteria</taxon>
        <taxon>Pseudomonadati</taxon>
        <taxon>Pseudomonadota</taxon>
        <taxon>Gammaproteobacteria</taxon>
        <taxon>Alteromonadales</taxon>
        <taxon>Colwelliaceae</taxon>
        <taxon>Thalassotalea</taxon>
    </lineage>
</organism>
<dbReference type="EMBL" id="QUOT01000001">
    <property type="protein sequence ID" value="REL32623.1"/>
    <property type="molecule type" value="Genomic_DNA"/>
</dbReference>
<dbReference type="InterPro" id="IPR012902">
    <property type="entry name" value="N_methyl_site"/>
</dbReference>